<evidence type="ECO:0000256" key="8">
    <source>
        <dbReference type="RuleBase" id="RU361189"/>
    </source>
</evidence>
<keyword evidence="7" id="KW-0472">Membrane</keyword>
<evidence type="ECO:0000313" key="10">
    <source>
        <dbReference type="EMBL" id="KAK2096705.1"/>
    </source>
</evidence>
<comment type="function">
    <text evidence="8">Essential component of the vacuolar proton pump (V-ATPase), a multimeric enzyme that catalyzes the translocation of protons across the membranes. Required for assembly and activity of the V-ATPase.</text>
</comment>
<reference evidence="10 11" key="1">
    <citation type="submission" date="2023-05" db="EMBL/GenBank/DDBJ databases">
        <title>B98-5 Cell Line De Novo Hybrid Assembly: An Optical Mapping Approach.</title>
        <authorList>
            <person name="Kananen K."/>
            <person name="Auerbach J.A."/>
            <person name="Kautto E."/>
            <person name="Blachly J.S."/>
        </authorList>
    </citation>
    <scope>NUCLEOTIDE SEQUENCE [LARGE SCALE GENOMIC DNA]</scope>
    <source>
        <strain evidence="10">B95-8</strain>
        <tissue evidence="10">Cell line</tissue>
    </source>
</reference>
<evidence type="ECO:0000256" key="4">
    <source>
        <dbReference type="ARBA" id="ARBA00022692"/>
    </source>
</evidence>
<dbReference type="Pfam" id="PF01496">
    <property type="entry name" value="V_ATPase_I"/>
    <property type="match status" value="1"/>
</dbReference>
<dbReference type="PANTHER" id="PTHR11629">
    <property type="entry name" value="VACUOLAR PROTON ATPASES"/>
    <property type="match status" value="1"/>
</dbReference>
<keyword evidence="11" id="KW-1185">Reference proteome</keyword>
<keyword evidence="5" id="KW-1133">Transmembrane helix</keyword>
<organism evidence="10 11">
    <name type="scientific">Saguinus oedipus</name>
    <name type="common">Cotton-top tamarin</name>
    <name type="synonym">Oedipomidas oedipus</name>
    <dbReference type="NCBI Taxonomy" id="9490"/>
    <lineage>
        <taxon>Eukaryota</taxon>
        <taxon>Metazoa</taxon>
        <taxon>Chordata</taxon>
        <taxon>Craniata</taxon>
        <taxon>Vertebrata</taxon>
        <taxon>Euteleostomi</taxon>
        <taxon>Mammalia</taxon>
        <taxon>Eutheria</taxon>
        <taxon>Euarchontoglires</taxon>
        <taxon>Primates</taxon>
        <taxon>Haplorrhini</taxon>
        <taxon>Platyrrhini</taxon>
        <taxon>Cebidae</taxon>
        <taxon>Callitrichinae</taxon>
        <taxon>Saguinus</taxon>
    </lineage>
</organism>
<evidence type="ECO:0000256" key="5">
    <source>
        <dbReference type="ARBA" id="ARBA00022989"/>
    </source>
</evidence>
<feature type="non-terminal residue" evidence="10">
    <location>
        <position position="102"/>
    </location>
</feature>
<sequence>MRMDAEGHQMEIMRLERIPDSGGSEGKKTQEIQRRTMGKETFWKEEIQKNIFIIFYQGEQLRQKIKKICDGFRATVYPCPEPAVERREMLESVNVRLEDLIT</sequence>
<keyword evidence="3 8" id="KW-0813">Transport</keyword>
<evidence type="ECO:0000256" key="7">
    <source>
        <dbReference type="ARBA" id="ARBA00023136"/>
    </source>
</evidence>
<keyword evidence="8" id="KW-0375">Hydrogen ion transport</keyword>
<evidence type="ECO:0000256" key="1">
    <source>
        <dbReference type="ARBA" id="ARBA00004141"/>
    </source>
</evidence>
<evidence type="ECO:0000256" key="2">
    <source>
        <dbReference type="ARBA" id="ARBA00009904"/>
    </source>
</evidence>
<dbReference type="PANTHER" id="PTHR11629:SF26">
    <property type="entry name" value="V-TYPE PROTON ATPASE 116 KDA SUBUNIT A 4"/>
    <property type="match status" value="1"/>
</dbReference>
<feature type="region of interest" description="Disordered" evidence="9">
    <location>
        <begin position="1"/>
        <end position="34"/>
    </location>
</feature>
<dbReference type="InterPro" id="IPR002490">
    <property type="entry name" value="V-ATPase_116kDa_su"/>
</dbReference>
<proteinExistence type="inferred from homology"/>
<keyword evidence="6 8" id="KW-0406">Ion transport</keyword>
<protein>
    <recommendedName>
        <fullName evidence="8">V-type proton ATPase subunit a</fullName>
    </recommendedName>
</protein>
<evidence type="ECO:0000256" key="9">
    <source>
        <dbReference type="SAM" id="MobiDB-lite"/>
    </source>
</evidence>
<evidence type="ECO:0000256" key="3">
    <source>
        <dbReference type="ARBA" id="ARBA00022448"/>
    </source>
</evidence>
<keyword evidence="4" id="KW-0812">Transmembrane</keyword>
<dbReference type="EMBL" id="JASSZA010000012">
    <property type="protein sequence ID" value="KAK2096705.1"/>
    <property type="molecule type" value="Genomic_DNA"/>
</dbReference>
<name>A0ABQ9UIU9_SAGOE</name>
<comment type="caution">
    <text evidence="10">The sequence shown here is derived from an EMBL/GenBank/DDBJ whole genome shotgun (WGS) entry which is preliminary data.</text>
</comment>
<evidence type="ECO:0000256" key="6">
    <source>
        <dbReference type="ARBA" id="ARBA00023065"/>
    </source>
</evidence>
<accession>A0ABQ9UIU9</accession>
<dbReference type="Proteomes" id="UP001266305">
    <property type="component" value="Unassembled WGS sequence"/>
</dbReference>
<comment type="similarity">
    <text evidence="2 8">Belongs to the V-ATPase 116 kDa subunit family.</text>
</comment>
<comment type="subcellular location">
    <subcellularLocation>
        <location evidence="1">Membrane</location>
        <topology evidence="1">Multi-pass membrane protein</topology>
    </subcellularLocation>
</comment>
<evidence type="ECO:0000313" key="11">
    <source>
        <dbReference type="Proteomes" id="UP001266305"/>
    </source>
</evidence>
<gene>
    <name evidence="10" type="ORF">P7K49_025739</name>
</gene>